<sequence length="121" mass="13258">MTISPHRSTPQNDLSVSVLRQRYQAAVDKRRTWLAHWQDCYEFALPQRNGAALQTSGGKRLDRVFDATAPDAVEQLAASLMAEITPPAGGWFDLEPGGNVAGEDRAVLTEQLGRAVRILQG</sequence>
<comment type="subcellular location">
    <subcellularLocation>
        <location evidence="1">Virion</location>
    </subcellularLocation>
</comment>
<keyword evidence="2" id="KW-1188">Viral release from host cell</keyword>
<dbReference type="Pfam" id="PF12236">
    <property type="entry name" value="Head-tail_con"/>
    <property type="match status" value="1"/>
</dbReference>
<gene>
    <name evidence="4" type="ORF">DHR80_22870</name>
</gene>
<dbReference type="AlphaFoldDB" id="A0A3D5NEU6"/>
<evidence type="ECO:0000313" key="5">
    <source>
        <dbReference type="Proteomes" id="UP000264179"/>
    </source>
</evidence>
<name>A0A3D5NEU6_9PROT</name>
<dbReference type="EMBL" id="DPOP01000170">
    <property type="protein sequence ID" value="HCW69995.1"/>
    <property type="molecule type" value="Genomic_DNA"/>
</dbReference>
<evidence type="ECO:0000256" key="1">
    <source>
        <dbReference type="ARBA" id="ARBA00004328"/>
    </source>
</evidence>
<evidence type="ECO:0000313" key="4">
    <source>
        <dbReference type="EMBL" id="HCW69995.1"/>
    </source>
</evidence>
<evidence type="ECO:0000256" key="2">
    <source>
        <dbReference type="ARBA" id="ARBA00022612"/>
    </source>
</evidence>
<proteinExistence type="predicted"/>
<protein>
    <submittedName>
        <fullName evidence="4">Phage tail protein</fullName>
    </submittedName>
</protein>
<comment type="caution">
    <text evidence="4">The sequence shown here is derived from an EMBL/GenBank/DDBJ whole genome shotgun (WGS) entry which is preliminary data.</text>
</comment>
<feature type="non-terminal residue" evidence="4">
    <location>
        <position position="121"/>
    </location>
</feature>
<reference evidence="4 5" key="1">
    <citation type="journal article" date="2018" name="Nat. Biotechnol.">
        <title>A standardized bacterial taxonomy based on genome phylogeny substantially revises the tree of life.</title>
        <authorList>
            <person name="Parks D.H."/>
            <person name="Chuvochina M."/>
            <person name="Waite D.W."/>
            <person name="Rinke C."/>
            <person name="Skarshewski A."/>
            <person name="Chaumeil P.A."/>
            <person name="Hugenholtz P."/>
        </authorList>
    </citation>
    <scope>NUCLEOTIDE SEQUENCE [LARGE SCALE GENOMIC DNA]</scope>
    <source>
        <strain evidence="4">UBA9881</strain>
    </source>
</reference>
<accession>A0A3D5NEU6</accession>
<dbReference type="InterPro" id="IPR020991">
    <property type="entry name" value="Connector_podovirus"/>
</dbReference>
<evidence type="ECO:0000256" key="3">
    <source>
        <dbReference type="ARBA" id="ARBA00023219"/>
    </source>
</evidence>
<organism evidence="4 5">
    <name type="scientific">Thalassospira lucentensis</name>
    <dbReference type="NCBI Taxonomy" id="168935"/>
    <lineage>
        <taxon>Bacteria</taxon>
        <taxon>Pseudomonadati</taxon>
        <taxon>Pseudomonadota</taxon>
        <taxon>Alphaproteobacteria</taxon>
        <taxon>Rhodospirillales</taxon>
        <taxon>Thalassospiraceae</taxon>
        <taxon>Thalassospira</taxon>
    </lineage>
</organism>
<dbReference type="Proteomes" id="UP000264179">
    <property type="component" value="Unassembled WGS sequence"/>
</dbReference>
<keyword evidence="3" id="KW-0231">Viral genome packaging</keyword>